<organism evidence="5 6">
    <name type="scientific">Rotaria socialis</name>
    <dbReference type="NCBI Taxonomy" id="392032"/>
    <lineage>
        <taxon>Eukaryota</taxon>
        <taxon>Metazoa</taxon>
        <taxon>Spiralia</taxon>
        <taxon>Gnathifera</taxon>
        <taxon>Rotifera</taxon>
        <taxon>Eurotatoria</taxon>
        <taxon>Bdelloidea</taxon>
        <taxon>Philodinida</taxon>
        <taxon>Philodinidae</taxon>
        <taxon>Rotaria</taxon>
    </lineage>
</organism>
<dbReference type="Proteomes" id="UP000663838">
    <property type="component" value="Unassembled WGS sequence"/>
</dbReference>
<dbReference type="Proteomes" id="UP000663873">
    <property type="component" value="Unassembled WGS sequence"/>
</dbReference>
<dbReference type="OrthoDB" id="240216at2759"/>
<evidence type="ECO:0000313" key="4">
    <source>
        <dbReference type="EMBL" id="CAF4758401.1"/>
    </source>
</evidence>
<comment type="caution">
    <text evidence="5">The sequence shown here is derived from an EMBL/GenBank/DDBJ whole genome shotgun (WGS) entry which is preliminary data.</text>
</comment>
<dbReference type="EMBL" id="CAJNYV010002437">
    <property type="protein sequence ID" value="CAF3479738.1"/>
    <property type="molecule type" value="Genomic_DNA"/>
</dbReference>
<accession>A0A821X6N0</accession>
<evidence type="ECO:0000313" key="6">
    <source>
        <dbReference type="Proteomes" id="UP000663848"/>
    </source>
</evidence>
<evidence type="ECO:0000313" key="5">
    <source>
        <dbReference type="EMBL" id="CAF4936992.1"/>
    </source>
</evidence>
<dbReference type="Proteomes" id="UP000663825">
    <property type="component" value="Unassembled WGS sequence"/>
</dbReference>
<dbReference type="Proteomes" id="UP000663865">
    <property type="component" value="Unassembled WGS sequence"/>
</dbReference>
<evidence type="ECO:0000313" key="1">
    <source>
        <dbReference type="EMBL" id="CAF3353918.1"/>
    </source>
</evidence>
<sequence>MLIHAMILLKIRTIPIYCCQLISYRTLNSLYNSLYPGHPIRGVIFCSTIPVLYLKGYDSSFAIITWLEERIFRRVLPSKNGTLIACVTFAVGAYSSIIKIRQYTLKALFFVSWLDVSKTW</sequence>
<evidence type="ECO:0000313" key="7">
    <source>
        <dbReference type="Proteomes" id="UP000663873"/>
    </source>
</evidence>
<reference evidence="5" key="1">
    <citation type="submission" date="2021-02" db="EMBL/GenBank/DDBJ databases">
        <authorList>
            <person name="Nowell W R."/>
        </authorList>
    </citation>
    <scope>NUCLEOTIDE SEQUENCE</scope>
</reference>
<dbReference type="EMBL" id="CAJOBR010021219">
    <property type="protein sequence ID" value="CAF4936992.1"/>
    <property type="molecule type" value="Genomic_DNA"/>
</dbReference>
<dbReference type="EMBL" id="CAJNXB010004077">
    <property type="protein sequence ID" value="CAF3353918.1"/>
    <property type="molecule type" value="Genomic_DNA"/>
</dbReference>
<gene>
    <name evidence="2" type="ORF">KIK155_LOCUS14415</name>
    <name evidence="5" type="ORF">QYT958_LOCUS32449</name>
    <name evidence="1" type="ORF">TIS948_LOCUS23536</name>
    <name evidence="4" type="ORF">TOA249_LOCUS20876</name>
    <name evidence="3" type="ORF">UJA718_LOCUS16928</name>
</gene>
<dbReference type="EMBL" id="CAJOBP010002682">
    <property type="protein sequence ID" value="CAF4368514.1"/>
    <property type="molecule type" value="Genomic_DNA"/>
</dbReference>
<dbReference type="Proteomes" id="UP000663848">
    <property type="component" value="Unassembled WGS sequence"/>
</dbReference>
<evidence type="ECO:0000313" key="3">
    <source>
        <dbReference type="EMBL" id="CAF4368514.1"/>
    </source>
</evidence>
<evidence type="ECO:0000313" key="2">
    <source>
        <dbReference type="EMBL" id="CAF3479738.1"/>
    </source>
</evidence>
<dbReference type="EMBL" id="CAJOBS010001752">
    <property type="protein sequence ID" value="CAF4758401.1"/>
    <property type="molecule type" value="Genomic_DNA"/>
</dbReference>
<keyword evidence="7" id="KW-1185">Reference proteome</keyword>
<dbReference type="AlphaFoldDB" id="A0A821X6N0"/>
<name>A0A821X6N0_9BILA</name>
<proteinExistence type="predicted"/>
<protein>
    <submittedName>
        <fullName evidence="5">Uncharacterized protein</fullName>
    </submittedName>
</protein>